<dbReference type="AlphaFoldDB" id="A0A9X2NJC3"/>
<dbReference type="Gene3D" id="3.10.180.10">
    <property type="entry name" value="2,3-Dihydroxybiphenyl 1,2-Dioxygenase, domain 1"/>
    <property type="match status" value="1"/>
</dbReference>
<gene>
    <name evidence="3" type="ORF">M8542_32135</name>
</gene>
<dbReference type="SUPFAM" id="SSF55729">
    <property type="entry name" value="Acyl-CoA N-acyltransferases (Nat)"/>
    <property type="match status" value="1"/>
</dbReference>
<name>A0A9X2NJC3_9PSEU</name>
<evidence type="ECO:0000259" key="1">
    <source>
        <dbReference type="PROSITE" id="PS51186"/>
    </source>
</evidence>
<dbReference type="InterPro" id="IPR000182">
    <property type="entry name" value="GNAT_dom"/>
</dbReference>
<dbReference type="PANTHER" id="PTHR43792">
    <property type="entry name" value="GNAT FAMILY, PUTATIVE (AFU_ORTHOLOGUE AFUA_3G00765)-RELATED-RELATED"/>
    <property type="match status" value="1"/>
</dbReference>
<reference evidence="3" key="1">
    <citation type="submission" date="2022-06" db="EMBL/GenBank/DDBJ databases">
        <title>Amycolatopsis iheyaensis sp. nov., a new species of the genus Amycolatopsis isolated from soil in Iheya island, Japan.</title>
        <authorList>
            <person name="Ngamcharungchit C."/>
            <person name="Kanto H."/>
            <person name="Take A."/>
            <person name="Intra B."/>
            <person name="Matsumoto A."/>
            <person name="Panbangred W."/>
            <person name="Inahashi Y."/>
        </authorList>
    </citation>
    <scope>NUCLEOTIDE SEQUENCE</scope>
    <source>
        <strain evidence="3">OK19-0408</strain>
    </source>
</reference>
<accession>A0A9X2NJC3</accession>
<evidence type="ECO:0000313" key="3">
    <source>
        <dbReference type="EMBL" id="MCR6487487.1"/>
    </source>
</evidence>
<dbReference type="Pfam" id="PF13302">
    <property type="entry name" value="Acetyltransf_3"/>
    <property type="match status" value="1"/>
</dbReference>
<dbReference type="Gene3D" id="3.40.630.30">
    <property type="match status" value="1"/>
</dbReference>
<dbReference type="GO" id="GO:0016747">
    <property type="term" value="F:acyltransferase activity, transferring groups other than amino-acyl groups"/>
    <property type="evidence" value="ECO:0007669"/>
    <property type="project" value="InterPro"/>
</dbReference>
<dbReference type="RefSeq" id="WP_257924052.1">
    <property type="nucleotide sequence ID" value="NZ_JAMXQV010000019.1"/>
</dbReference>
<feature type="domain" description="VOC" evidence="2">
    <location>
        <begin position="184"/>
        <end position="308"/>
    </location>
</feature>
<dbReference type="InterPro" id="IPR004360">
    <property type="entry name" value="Glyas_Fos-R_dOase_dom"/>
</dbReference>
<comment type="caution">
    <text evidence="3">The sequence shown here is derived from an EMBL/GenBank/DDBJ whole genome shotgun (WGS) entry which is preliminary data.</text>
</comment>
<evidence type="ECO:0000259" key="2">
    <source>
        <dbReference type="PROSITE" id="PS51819"/>
    </source>
</evidence>
<protein>
    <submittedName>
        <fullName evidence="3">GNAT family N-acetyltransferase</fullName>
    </submittedName>
</protein>
<organism evidence="3 4">
    <name type="scientific">Amycolatopsis iheyensis</name>
    <dbReference type="NCBI Taxonomy" id="2945988"/>
    <lineage>
        <taxon>Bacteria</taxon>
        <taxon>Bacillati</taxon>
        <taxon>Actinomycetota</taxon>
        <taxon>Actinomycetes</taxon>
        <taxon>Pseudonocardiales</taxon>
        <taxon>Pseudonocardiaceae</taxon>
        <taxon>Amycolatopsis</taxon>
    </lineage>
</organism>
<dbReference type="PROSITE" id="PS51186">
    <property type="entry name" value="GNAT"/>
    <property type="match status" value="1"/>
</dbReference>
<dbReference type="PANTHER" id="PTHR43792:SF1">
    <property type="entry name" value="N-ACETYLTRANSFERASE DOMAIN-CONTAINING PROTEIN"/>
    <property type="match status" value="1"/>
</dbReference>
<dbReference type="Proteomes" id="UP001144096">
    <property type="component" value="Unassembled WGS sequence"/>
</dbReference>
<proteinExistence type="predicted"/>
<dbReference type="InterPro" id="IPR029068">
    <property type="entry name" value="Glyas_Bleomycin-R_OHBP_Dase"/>
</dbReference>
<evidence type="ECO:0000313" key="4">
    <source>
        <dbReference type="Proteomes" id="UP001144096"/>
    </source>
</evidence>
<dbReference type="InterPro" id="IPR051531">
    <property type="entry name" value="N-acetyltransferase"/>
</dbReference>
<keyword evidence="4" id="KW-1185">Reference proteome</keyword>
<dbReference type="Pfam" id="PF00903">
    <property type="entry name" value="Glyoxalase"/>
    <property type="match status" value="1"/>
</dbReference>
<dbReference type="SUPFAM" id="SSF54593">
    <property type="entry name" value="Glyoxalase/Bleomycin resistance protein/Dihydroxybiphenyl dioxygenase"/>
    <property type="match status" value="1"/>
</dbReference>
<dbReference type="InterPro" id="IPR037523">
    <property type="entry name" value="VOC_core"/>
</dbReference>
<dbReference type="InterPro" id="IPR016181">
    <property type="entry name" value="Acyl_CoA_acyltransferase"/>
</dbReference>
<dbReference type="PROSITE" id="PS51819">
    <property type="entry name" value="VOC"/>
    <property type="match status" value="1"/>
</dbReference>
<feature type="domain" description="N-acetyltransferase" evidence="1">
    <location>
        <begin position="11"/>
        <end position="173"/>
    </location>
</feature>
<sequence length="309" mass="34473">MGDLPLSTERLLVRRFTAADVPAFAAYRSDPEVARYQSWDTPVENAEQLVADFAAAHESEPGWFQYAVELRADHILIGDVGVRLDDNRMQADVGFTLAREHQGQGYATEAVQAVLDRLFATGLQRVSAECDTRNAASAHLLERLGFRWEGHRRRHTWLKGEWTDDALFGLLADERRHPEPTAIFACRPNLLVDDLAAALAFYAGSLGFRIGWRWSDPRARFLSEAEPTEPGTALVAHGPVQLMLTQVPGAHTTRLHFDVRTAGQVDELFRAWTANGADIAEPPFVRAWGMYEMRLLDPDGNVLRVSSPA</sequence>
<dbReference type="EMBL" id="JAMXQV010000019">
    <property type="protein sequence ID" value="MCR6487487.1"/>
    <property type="molecule type" value="Genomic_DNA"/>
</dbReference>